<dbReference type="GeneID" id="36289322"/>
<name>A0A177ACG5_9PEZI</name>
<sequence>MTEAPKDISGKIFHFKPPHELSLHARLENNPDRMYQMHLVIVLGEFLYGKVNVVTITSHIDRSLDSRVYVPIRAPHWVLSDDRPQLRFAGDYPGALPCAVTESIELPKPQSYVRLDSRREVLFETLYEFNGQNGSHYPRLSTQSRKLLRSLITDAERGFISQSDWASRDIQETPSLALSAYMDIYRRVEQVTKEKDILCDLRNKDHRLTAVVNEYLKGDWLHQEKELSKKLVQQEKMVYCAVHNLMDKKEHGGEGGQSITF</sequence>
<dbReference type="AlphaFoldDB" id="A0A177ACG5"/>
<dbReference type="EMBL" id="KV441395">
    <property type="protein sequence ID" value="OAF58961.1"/>
    <property type="molecule type" value="Genomic_DNA"/>
</dbReference>
<dbReference type="OrthoDB" id="3432094at2759"/>
<proteinExistence type="predicted"/>
<dbReference type="Proteomes" id="UP000077154">
    <property type="component" value="Unassembled WGS sequence"/>
</dbReference>
<evidence type="ECO:0000313" key="1">
    <source>
        <dbReference type="EMBL" id="OAF58961.1"/>
    </source>
</evidence>
<organism evidence="1">
    <name type="scientific">Pseudogymnoascus destructans</name>
    <dbReference type="NCBI Taxonomy" id="655981"/>
    <lineage>
        <taxon>Eukaryota</taxon>
        <taxon>Fungi</taxon>
        <taxon>Dikarya</taxon>
        <taxon>Ascomycota</taxon>
        <taxon>Pezizomycotina</taxon>
        <taxon>Leotiomycetes</taxon>
        <taxon>Thelebolales</taxon>
        <taxon>Thelebolaceae</taxon>
        <taxon>Pseudogymnoascus</taxon>
    </lineage>
</organism>
<gene>
    <name evidence="1" type="ORF">VC83_06260</name>
</gene>
<accession>A0A177ACG5</accession>
<reference evidence="1" key="1">
    <citation type="submission" date="2016-03" db="EMBL/GenBank/DDBJ databases">
        <title>Updated assembly of Pseudogymnoascus destructans, the fungus causing white-nose syndrome of bats.</title>
        <authorList>
            <person name="Palmer J.M."/>
            <person name="Drees K.P."/>
            <person name="Foster J.T."/>
            <person name="Lindner D.L."/>
        </authorList>
    </citation>
    <scope>NUCLEOTIDE SEQUENCE [LARGE SCALE GENOMIC DNA]</scope>
    <source>
        <strain evidence="1">20631-21</strain>
    </source>
</reference>
<protein>
    <submittedName>
        <fullName evidence="1">Uncharacterized protein</fullName>
    </submittedName>
</protein>
<dbReference type="RefSeq" id="XP_024324245.1">
    <property type="nucleotide sequence ID" value="XM_024469863.1"/>
</dbReference>